<evidence type="ECO:0000313" key="6">
    <source>
        <dbReference type="EMBL" id="TFK86286.1"/>
    </source>
</evidence>
<name>A0A5C3P9F7_9APHY</name>
<evidence type="ECO:0000256" key="2">
    <source>
        <dbReference type="ARBA" id="ARBA00022692"/>
    </source>
</evidence>
<feature type="transmembrane region" description="Helical" evidence="5">
    <location>
        <begin position="284"/>
        <end position="304"/>
    </location>
</feature>
<keyword evidence="3 5" id="KW-1133">Transmembrane helix</keyword>
<evidence type="ECO:0000256" key="4">
    <source>
        <dbReference type="ARBA" id="ARBA00023136"/>
    </source>
</evidence>
<accession>A0A5C3P9F7</accession>
<evidence type="ECO:0000313" key="7">
    <source>
        <dbReference type="Proteomes" id="UP000308197"/>
    </source>
</evidence>
<organism evidence="6 7">
    <name type="scientific">Polyporus arcularius HHB13444</name>
    <dbReference type="NCBI Taxonomy" id="1314778"/>
    <lineage>
        <taxon>Eukaryota</taxon>
        <taxon>Fungi</taxon>
        <taxon>Dikarya</taxon>
        <taxon>Basidiomycota</taxon>
        <taxon>Agaricomycotina</taxon>
        <taxon>Agaricomycetes</taxon>
        <taxon>Polyporales</taxon>
        <taxon>Polyporaceae</taxon>
        <taxon>Polyporus</taxon>
    </lineage>
</organism>
<sequence length="307" mass="34374">MIPINSARPRFLDLQVLILAPLGAANFFTYHAYTVFLFTVGDLKTILLPLSFFACATAPVQSWQHLTQGVFWILTHQLMCNVSNQARSRAEDAINKPWRPLPSGRITEHQALLLRYLLVILCACHSALFGADMVLTTFGLFFTTYLYDEVEMSSHWLGKNICNIAGYTTIEIGATKLMGITRDLDHVSVTSICLSGAVILTTIQAQDFRDTDGDRALGRITFPIYAPGLSRAVTLAALICWSYGLSSFWGIGPALRTAYLALGMMVGFRYYFMRHVEADRFSYVLYNVWLTFAHIMPAHARFGVFSV</sequence>
<feature type="transmembrane region" description="Helical" evidence="5">
    <location>
        <begin position="12"/>
        <end position="33"/>
    </location>
</feature>
<dbReference type="InParanoid" id="A0A5C3P9F7"/>
<feature type="transmembrane region" description="Helical" evidence="5">
    <location>
        <begin position="186"/>
        <end position="203"/>
    </location>
</feature>
<dbReference type="Proteomes" id="UP000308197">
    <property type="component" value="Unassembled WGS sequence"/>
</dbReference>
<feature type="transmembrane region" description="Helical" evidence="5">
    <location>
        <begin position="250"/>
        <end position="272"/>
    </location>
</feature>
<evidence type="ECO:0008006" key="8">
    <source>
        <dbReference type="Google" id="ProtNLM"/>
    </source>
</evidence>
<dbReference type="PANTHER" id="PTHR42723:SF1">
    <property type="entry name" value="CHLOROPHYLL SYNTHASE, CHLOROPLASTIC"/>
    <property type="match status" value="1"/>
</dbReference>
<reference evidence="6 7" key="1">
    <citation type="journal article" date="2019" name="Nat. Ecol. Evol.">
        <title>Megaphylogeny resolves global patterns of mushroom evolution.</title>
        <authorList>
            <person name="Varga T."/>
            <person name="Krizsan K."/>
            <person name="Foldi C."/>
            <person name="Dima B."/>
            <person name="Sanchez-Garcia M."/>
            <person name="Sanchez-Ramirez S."/>
            <person name="Szollosi G.J."/>
            <person name="Szarkandi J.G."/>
            <person name="Papp V."/>
            <person name="Albert L."/>
            <person name="Andreopoulos W."/>
            <person name="Angelini C."/>
            <person name="Antonin V."/>
            <person name="Barry K.W."/>
            <person name="Bougher N.L."/>
            <person name="Buchanan P."/>
            <person name="Buyck B."/>
            <person name="Bense V."/>
            <person name="Catcheside P."/>
            <person name="Chovatia M."/>
            <person name="Cooper J."/>
            <person name="Damon W."/>
            <person name="Desjardin D."/>
            <person name="Finy P."/>
            <person name="Geml J."/>
            <person name="Haridas S."/>
            <person name="Hughes K."/>
            <person name="Justo A."/>
            <person name="Karasinski D."/>
            <person name="Kautmanova I."/>
            <person name="Kiss B."/>
            <person name="Kocsube S."/>
            <person name="Kotiranta H."/>
            <person name="LaButti K.M."/>
            <person name="Lechner B.E."/>
            <person name="Liimatainen K."/>
            <person name="Lipzen A."/>
            <person name="Lukacs Z."/>
            <person name="Mihaltcheva S."/>
            <person name="Morgado L.N."/>
            <person name="Niskanen T."/>
            <person name="Noordeloos M.E."/>
            <person name="Ohm R.A."/>
            <person name="Ortiz-Santana B."/>
            <person name="Ovrebo C."/>
            <person name="Racz N."/>
            <person name="Riley R."/>
            <person name="Savchenko A."/>
            <person name="Shiryaev A."/>
            <person name="Soop K."/>
            <person name="Spirin V."/>
            <person name="Szebenyi C."/>
            <person name="Tomsovsky M."/>
            <person name="Tulloss R.E."/>
            <person name="Uehling J."/>
            <person name="Grigoriev I.V."/>
            <person name="Vagvolgyi C."/>
            <person name="Papp T."/>
            <person name="Martin F.M."/>
            <person name="Miettinen O."/>
            <person name="Hibbett D.S."/>
            <person name="Nagy L.G."/>
        </authorList>
    </citation>
    <scope>NUCLEOTIDE SEQUENCE [LARGE SCALE GENOMIC DNA]</scope>
    <source>
        <strain evidence="6 7">HHB13444</strain>
    </source>
</reference>
<feature type="transmembrane region" description="Helical" evidence="5">
    <location>
        <begin position="116"/>
        <end position="147"/>
    </location>
</feature>
<dbReference type="GO" id="GO:0016765">
    <property type="term" value="F:transferase activity, transferring alkyl or aryl (other than methyl) groups"/>
    <property type="evidence" value="ECO:0007669"/>
    <property type="project" value="InterPro"/>
</dbReference>
<dbReference type="AlphaFoldDB" id="A0A5C3P9F7"/>
<proteinExistence type="predicted"/>
<dbReference type="STRING" id="1314778.A0A5C3P9F7"/>
<dbReference type="CDD" id="cd13965">
    <property type="entry name" value="PT_UbiA_3"/>
    <property type="match status" value="1"/>
</dbReference>
<keyword evidence="4 5" id="KW-0472">Membrane</keyword>
<feature type="transmembrane region" description="Helical" evidence="5">
    <location>
        <begin position="224"/>
        <end position="244"/>
    </location>
</feature>
<evidence type="ECO:0000256" key="1">
    <source>
        <dbReference type="ARBA" id="ARBA00004141"/>
    </source>
</evidence>
<keyword evidence="7" id="KW-1185">Reference proteome</keyword>
<comment type="subcellular location">
    <subcellularLocation>
        <location evidence="1">Membrane</location>
        <topology evidence="1">Multi-pass membrane protein</topology>
    </subcellularLocation>
</comment>
<dbReference type="EMBL" id="ML211206">
    <property type="protein sequence ID" value="TFK86286.1"/>
    <property type="molecule type" value="Genomic_DNA"/>
</dbReference>
<dbReference type="Gene3D" id="1.10.357.140">
    <property type="entry name" value="UbiA prenyltransferase"/>
    <property type="match status" value="1"/>
</dbReference>
<dbReference type="InterPro" id="IPR044878">
    <property type="entry name" value="UbiA_sf"/>
</dbReference>
<gene>
    <name evidence="6" type="ORF">K466DRAFT_550644</name>
</gene>
<dbReference type="InterPro" id="IPR050475">
    <property type="entry name" value="Prenyltransferase_related"/>
</dbReference>
<dbReference type="Pfam" id="PF01040">
    <property type="entry name" value="UbiA"/>
    <property type="match status" value="1"/>
</dbReference>
<evidence type="ECO:0000256" key="5">
    <source>
        <dbReference type="SAM" id="Phobius"/>
    </source>
</evidence>
<dbReference type="InterPro" id="IPR000537">
    <property type="entry name" value="UbiA_prenyltransferase"/>
</dbReference>
<keyword evidence="2 5" id="KW-0812">Transmembrane</keyword>
<protein>
    <recommendedName>
        <fullName evidence="8">UbiA prenyltransferase</fullName>
    </recommendedName>
</protein>
<dbReference type="GO" id="GO:0016020">
    <property type="term" value="C:membrane"/>
    <property type="evidence" value="ECO:0007669"/>
    <property type="project" value="UniProtKB-SubCell"/>
</dbReference>
<dbReference type="PANTHER" id="PTHR42723">
    <property type="entry name" value="CHLOROPHYLL SYNTHASE"/>
    <property type="match status" value="1"/>
</dbReference>
<evidence type="ECO:0000256" key="3">
    <source>
        <dbReference type="ARBA" id="ARBA00022989"/>
    </source>
</evidence>